<dbReference type="EMBL" id="JACXVP010000006">
    <property type="protein sequence ID" value="KAG5600713.1"/>
    <property type="molecule type" value="Genomic_DNA"/>
</dbReference>
<sequence length="74" mass="8714">MIKGPRQRRFEYNATSELVKEIDFEETEVVRYLLNPRGCKNKNCAEVSCTFSVAVRQHELLAYHLAIPRRNQFV</sequence>
<keyword evidence="2" id="KW-1185">Reference proteome</keyword>
<gene>
    <name evidence="1" type="ORF">H5410_032083</name>
</gene>
<organism evidence="1 2">
    <name type="scientific">Solanum commersonii</name>
    <name type="common">Commerson's wild potato</name>
    <name type="synonym">Commerson's nightshade</name>
    <dbReference type="NCBI Taxonomy" id="4109"/>
    <lineage>
        <taxon>Eukaryota</taxon>
        <taxon>Viridiplantae</taxon>
        <taxon>Streptophyta</taxon>
        <taxon>Embryophyta</taxon>
        <taxon>Tracheophyta</taxon>
        <taxon>Spermatophyta</taxon>
        <taxon>Magnoliopsida</taxon>
        <taxon>eudicotyledons</taxon>
        <taxon>Gunneridae</taxon>
        <taxon>Pentapetalae</taxon>
        <taxon>asterids</taxon>
        <taxon>lamiids</taxon>
        <taxon>Solanales</taxon>
        <taxon>Solanaceae</taxon>
        <taxon>Solanoideae</taxon>
        <taxon>Solaneae</taxon>
        <taxon>Solanum</taxon>
    </lineage>
</organism>
<proteinExistence type="predicted"/>
<protein>
    <submittedName>
        <fullName evidence="1">Uncharacterized protein</fullName>
    </submittedName>
</protein>
<dbReference type="AlphaFoldDB" id="A0A9J5YK53"/>
<comment type="caution">
    <text evidence="1">The sequence shown here is derived from an EMBL/GenBank/DDBJ whole genome shotgun (WGS) entry which is preliminary data.</text>
</comment>
<evidence type="ECO:0000313" key="2">
    <source>
        <dbReference type="Proteomes" id="UP000824120"/>
    </source>
</evidence>
<name>A0A9J5YK53_SOLCO</name>
<evidence type="ECO:0000313" key="1">
    <source>
        <dbReference type="EMBL" id="KAG5600713.1"/>
    </source>
</evidence>
<accession>A0A9J5YK53</accession>
<reference evidence="1 2" key="1">
    <citation type="submission" date="2020-09" db="EMBL/GenBank/DDBJ databases">
        <title>De no assembly of potato wild relative species, Solanum commersonii.</title>
        <authorList>
            <person name="Cho K."/>
        </authorList>
    </citation>
    <scope>NUCLEOTIDE SEQUENCE [LARGE SCALE GENOMIC DNA]</scope>
    <source>
        <strain evidence="1">LZ3.2</strain>
        <tissue evidence="1">Leaf</tissue>
    </source>
</reference>
<dbReference type="Proteomes" id="UP000824120">
    <property type="component" value="Chromosome 6"/>
</dbReference>